<dbReference type="EMBL" id="JAPEVA010000029">
    <property type="protein sequence ID" value="KAJ4406111.1"/>
    <property type="molecule type" value="Genomic_DNA"/>
</dbReference>
<dbReference type="AlphaFoldDB" id="A0A9W8ZGH9"/>
<dbReference type="PANTHER" id="PTHR48022:SF26">
    <property type="entry name" value="MAJOR FACILITATOR SUPERFAMILY (MFS) PROFILE DOMAIN-CONTAINING PROTEIN-RELATED"/>
    <property type="match status" value="1"/>
</dbReference>
<dbReference type="GO" id="GO:0016020">
    <property type="term" value="C:membrane"/>
    <property type="evidence" value="ECO:0007669"/>
    <property type="project" value="UniProtKB-SubCell"/>
</dbReference>
<feature type="transmembrane region" description="Helical" evidence="7">
    <location>
        <begin position="205"/>
        <end position="224"/>
    </location>
</feature>
<dbReference type="PANTHER" id="PTHR48022">
    <property type="entry name" value="PLASTIDIC GLUCOSE TRANSPORTER 4"/>
    <property type="match status" value="1"/>
</dbReference>
<evidence type="ECO:0000256" key="6">
    <source>
        <dbReference type="SAM" id="MobiDB-lite"/>
    </source>
</evidence>
<evidence type="ECO:0000256" key="1">
    <source>
        <dbReference type="ARBA" id="ARBA00004141"/>
    </source>
</evidence>
<dbReference type="InterPro" id="IPR036259">
    <property type="entry name" value="MFS_trans_sf"/>
</dbReference>
<reference evidence="9" key="1">
    <citation type="submission" date="2022-10" db="EMBL/GenBank/DDBJ databases">
        <title>Tapping the CABI collections for fungal endophytes: first genome assemblies for Collariella, Neodidymelliopsis, Ascochyta clinopodiicola, Didymella pomorum, Didymosphaeria variabile, Neocosmospora piperis and Neocucurbitaria cava.</title>
        <authorList>
            <person name="Hill R."/>
        </authorList>
    </citation>
    <scope>NUCLEOTIDE SEQUENCE</scope>
    <source>
        <strain evidence="9">IMI 355091</strain>
    </source>
</reference>
<comment type="similarity">
    <text evidence="2">Belongs to the major facilitator superfamily. Sugar transporter (TC 2.A.1.1) family.</text>
</comment>
<dbReference type="OrthoDB" id="6612291at2759"/>
<dbReference type="SUPFAM" id="SSF103473">
    <property type="entry name" value="MFS general substrate transporter"/>
    <property type="match status" value="1"/>
</dbReference>
<evidence type="ECO:0000313" key="10">
    <source>
        <dbReference type="Proteomes" id="UP001140510"/>
    </source>
</evidence>
<organism evidence="9 10">
    <name type="scientific">Didymella pomorum</name>
    <dbReference type="NCBI Taxonomy" id="749634"/>
    <lineage>
        <taxon>Eukaryota</taxon>
        <taxon>Fungi</taxon>
        <taxon>Dikarya</taxon>
        <taxon>Ascomycota</taxon>
        <taxon>Pezizomycotina</taxon>
        <taxon>Dothideomycetes</taxon>
        <taxon>Pleosporomycetidae</taxon>
        <taxon>Pleosporales</taxon>
        <taxon>Pleosporineae</taxon>
        <taxon>Didymellaceae</taxon>
        <taxon>Didymella</taxon>
    </lineage>
</organism>
<keyword evidence="3 7" id="KW-0812">Transmembrane</keyword>
<feature type="domain" description="Major facilitator superfamily (MFS) profile" evidence="8">
    <location>
        <begin position="1"/>
        <end position="339"/>
    </location>
</feature>
<evidence type="ECO:0000256" key="5">
    <source>
        <dbReference type="ARBA" id="ARBA00023136"/>
    </source>
</evidence>
<name>A0A9W8ZGH9_9PLEO</name>
<accession>A0A9W8ZGH9</accession>
<dbReference type="Proteomes" id="UP001140510">
    <property type="component" value="Unassembled WGS sequence"/>
</dbReference>
<keyword evidence="5 7" id="KW-0472">Membrane</keyword>
<protein>
    <recommendedName>
        <fullName evidence="8">Major facilitator superfamily (MFS) profile domain-containing protein</fullName>
    </recommendedName>
</protein>
<evidence type="ECO:0000256" key="3">
    <source>
        <dbReference type="ARBA" id="ARBA00022692"/>
    </source>
</evidence>
<feature type="transmembrane region" description="Helical" evidence="7">
    <location>
        <begin position="20"/>
        <end position="40"/>
    </location>
</feature>
<comment type="subcellular location">
    <subcellularLocation>
        <location evidence="1">Membrane</location>
        <topology evidence="1">Multi-pass membrane protein</topology>
    </subcellularLocation>
</comment>
<evidence type="ECO:0000256" key="2">
    <source>
        <dbReference type="ARBA" id="ARBA00010992"/>
    </source>
</evidence>
<evidence type="ECO:0000256" key="4">
    <source>
        <dbReference type="ARBA" id="ARBA00022989"/>
    </source>
</evidence>
<dbReference type="GO" id="GO:0005351">
    <property type="term" value="F:carbohydrate:proton symporter activity"/>
    <property type="evidence" value="ECO:0007669"/>
    <property type="project" value="TreeGrafter"/>
</dbReference>
<feature type="transmembrane region" description="Helical" evidence="7">
    <location>
        <begin position="172"/>
        <end position="193"/>
    </location>
</feature>
<comment type="caution">
    <text evidence="9">The sequence shown here is derived from an EMBL/GenBank/DDBJ whole genome shotgun (WGS) entry which is preliminary data.</text>
</comment>
<sequence length="339" mass="37631">MYQSELCAKEKRGRLISTEILFIGIGIVLAYWIDFGFQFLSGSVAWHAPIAIQLVFAIGVSFLVFGLPGSPRWLAARGREDEARDVLCTVFDLKPEDPFIVEQIEAIRDAIPLDRRAGAQKISGLFKNGKLKTRRRVVLAWFGLFIIQMLGINMVVYYMPTVLIQNGGQTPRLAQIIAEFVQLMFVIGTILPALRLDQIGRRKTLMTGCAGLSICMMLIAALLSQKANKSASIGAVAFFFLYMLIFGASVNVVPGTSSSVMITPILINRLVWKTYLIFMSTSAIFVPIVYFFYPETSNMSLEEIDSLITKPGEYDSESAEEGQYSPPVTKADITHTEKA</sequence>
<feature type="transmembrane region" description="Helical" evidence="7">
    <location>
        <begin position="230"/>
        <end position="253"/>
    </location>
</feature>
<dbReference type="PROSITE" id="PS50850">
    <property type="entry name" value="MFS"/>
    <property type="match status" value="1"/>
</dbReference>
<feature type="transmembrane region" description="Helical" evidence="7">
    <location>
        <begin position="46"/>
        <end position="67"/>
    </location>
</feature>
<evidence type="ECO:0000313" key="9">
    <source>
        <dbReference type="EMBL" id="KAJ4406111.1"/>
    </source>
</evidence>
<keyword evidence="4 7" id="KW-1133">Transmembrane helix</keyword>
<dbReference type="InterPro" id="IPR050360">
    <property type="entry name" value="MFS_Sugar_Transporters"/>
</dbReference>
<proteinExistence type="inferred from homology"/>
<gene>
    <name evidence="9" type="ORF">N0V91_004782</name>
</gene>
<dbReference type="Gene3D" id="1.20.1250.20">
    <property type="entry name" value="MFS general substrate transporter like domains"/>
    <property type="match status" value="1"/>
</dbReference>
<dbReference type="InterPro" id="IPR005828">
    <property type="entry name" value="MFS_sugar_transport-like"/>
</dbReference>
<feature type="transmembrane region" description="Helical" evidence="7">
    <location>
        <begin position="274"/>
        <end position="293"/>
    </location>
</feature>
<evidence type="ECO:0000256" key="7">
    <source>
        <dbReference type="SAM" id="Phobius"/>
    </source>
</evidence>
<feature type="transmembrane region" description="Helical" evidence="7">
    <location>
        <begin position="137"/>
        <end position="160"/>
    </location>
</feature>
<dbReference type="InterPro" id="IPR020846">
    <property type="entry name" value="MFS_dom"/>
</dbReference>
<evidence type="ECO:0000259" key="8">
    <source>
        <dbReference type="PROSITE" id="PS50850"/>
    </source>
</evidence>
<dbReference type="Pfam" id="PF00083">
    <property type="entry name" value="Sugar_tr"/>
    <property type="match status" value="2"/>
</dbReference>
<keyword evidence="10" id="KW-1185">Reference proteome</keyword>
<feature type="region of interest" description="Disordered" evidence="6">
    <location>
        <begin position="312"/>
        <end position="339"/>
    </location>
</feature>